<comment type="caution">
    <text evidence="1">The sequence shown here is derived from an EMBL/GenBank/DDBJ whole genome shotgun (WGS) entry which is preliminary data.</text>
</comment>
<name>A0A9D5Q6C6_9BACT</name>
<gene>
    <name evidence="1" type="ORF">GF339_11095</name>
</gene>
<protein>
    <submittedName>
        <fullName evidence="1">Uncharacterized protein</fullName>
    </submittedName>
</protein>
<evidence type="ECO:0000313" key="2">
    <source>
        <dbReference type="Proteomes" id="UP000649604"/>
    </source>
</evidence>
<organism evidence="1 2">
    <name type="scientific">candidate division KSB3 bacterium</name>
    <dbReference type="NCBI Taxonomy" id="2044937"/>
    <lineage>
        <taxon>Bacteria</taxon>
        <taxon>candidate division KSB3</taxon>
    </lineage>
</organism>
<reference evidence="1" key="1">
    <citation type="submission" date="2019-11" db="EMBL/GenBank/DDBJ databases">
        <title>Microbial mats filling the niche in hypersaline microbial mats.</title>
        <authorList>
            <person name="Wong H.L."/>
            <person name="Macleod F.I."/>
            <person name="White R.A. III"/>
            <person name="Burns B.P."/>
        </authorList>
    </citation>
    <scope>NUCLEOTIDE SEQUENCE</scope>
    <source>
        <strain evidence="1">Rbin_158</strain>
    </source>
</reference>
<dbReference type="AlphaFoldDB" id="A0A9D5Q6C6"/>
<evidence type="ECO:0000313" key="1">
    <source>
        <dbReference type="EMBL" id="MBD3325122.1"/>
    </source>
</evidence>
<accession>A0A9D5Q6C6</accession>
<sequence length="152" mass="16954">MTTKADILARLAGNGTAAPLFLPDLTLWYAWHTRQHTLPTSWNHLTLPEIGRELGVPTWRAVRPWTVETTDIDIVLTENDQERITRTETSAGTLLARWSFGPDGDWWQTEYPVKDPADLDAVLELVCAQSYLLDPPDIPALEAAIAEHGVIA</sequence>
<dbReference type="EMBL" id="WJJP01000359">
    <property type="protein sequence ID" value="MBD3325122.1"/>
    <property type="molecule type" value="Genomic_DNA"/>
</dbReference>
<feature type="non-terminal residue" evidence="1">
    <location>
        <position position="152"/>
    </location>
</feature>
<proteinExistence type="predicted"/>
<dbReference type="Proteomes" id="UP000649604">
    <property type="component" value="Unassembled WGS sequence"/>
</dbReference>